<evidence type="ECO:0000313" key="3">
    <source>
        <dbReference type="EMBL" id="CAH9093823.1"/>
    </source>
</evidence>
<dbReference type="Proteomes" id="UP001152484">
    <property type="component" value="Unassembled WGS sequence"/>
</dbReference>
<organism evidence="3 4">
    <name type="scientific">Cuscuta europaea</name>
    <name type="common">European dodder</name>
    <dbReference type="NCBI Taxonomy" id="41803"/>
    <lineage>
        <taxon>Eukaryota</taxon>
        <taxon>Viridiplantae</taxon>
        <taxon>Streptophyta</taxon>
        <taxon>Embryophyta</taxon>
        <taxon>Tracheophyta</taxon>
        <taxon>Spermatophyta</taxon>
        <taxon>Magnoliopsida</taxon>
        <taxon>eudicotyledons</taxon>
        <taxon>Gunneridae</taxon>
        <taxon>Pentapetalae</taxon>
        <taxon>asterids</taxon>
        <taxon>lamiids</taxon>
        <taxon>Solanales</taxon>
        <taxon>Convolvulaceae</taxon>
        <taxon>Cuscuteae</taxon>
        <taxon>Cuscuta</taxon>
        <taxon>Cuscuta subgen. Cuscuta</taxon>
    </lineage>
</organism>
<name>A0A9P0ZBB2_CUSEU</name>
<dbReference type="Pfam" id="PF02141">
    <property type="entry name" value="DENN"/>
    <property type="match status" value="1"/>
</dbReference>
<dbReference type="EMBL" id="CAMAPE010000031">
    <property type="protein sequence ID" value="CAH9093823.1"/>
    <property type="molecule type" value="Genomic_DNA"/>
</dbReference>
<keyword evidence="4" id="KW-1185">Reference proteome</keyword>
<dbReference type="InterPro" id="IPR043153">
    <property type="entry name" value="DENN_C"/>
</dbReference>
<dbReference type="Pfam" id="PF03456">
    <property type="entry name" value="uDENN"/>
    <property type="match status" value="1"/>
</dbReference>
<dbReference type="AlphaFoldDB" id="A0A9P0ZBB2"/>
<comment type="caution">
    <text evidence="3">The sequence shown here is derived from an EMBL/GenBank/DDBJ whole genome shotgun (WGS) entry which is preliminary data.</text>
</comment>
<dbReference type="PROSITE" id="PS50211">
    <property type="entry name" value="DENN"/>
    <property type="match status" value="1"/>
</dbReference>
<accession>A0A9P0ZBB2</accession>
<dbReference type="InterPro" id="IPR037516">
    <property type="entry name" value="Tripartite_DENN"/>
</dbReference>
<feature type="domain" description="UDENN" evidence="2">
    <location>
        <begin position="189"/>
        <end position="829"/>
    </location>
</feature>
<sequence>MKPPKEEGESREEWQTPPSQVLQQISEEVVRVTGEALLGIQAVPPAALRSVTHRRSRSEVLLTPSSSSTSSSSSSSVHHRIGGGNTNNFQKWKVQMQKALRWGNHFQGEGPFCSASSFNPEILANQKRLWYQLHPKALDYKKYKEPTSLFEHFIIVGLHPEANLKAAEDAFAKKKKWELELQNSHDLMDFRMLPHRAPSLPSLEPQILFKYPPGKKMHMRPHDLAAFCFPGGVKAHVLEKTPSLSELNQLVYGQEHLNRDDFSFVFSLKVGDNATLYGVCLKVREIVQRPPAIYGNSSALCLSPGGSCRFLVSAPRCYCVLTRVPFFELHYEMLNSLIAQERLNRITQVINRSTTISDYVPYPVPSKSQDHDRGPDDTSWMDSAIPVDSAIALTAAAAGIICDDELPSSLSTCQLSSPVSVAASDCPSEEFNKDDVKKLRCFDDCCASKALERNDDIIQDNTQPPEAGPSSICSGDCALDRPSSSDSLFSAVRTILSEDEDDELCHNYEKDAADVIMEWAKENNNELLQIVCSYHSLPLPSRGSNIVFHPLEHLPRIKFKRCSISELGISNEDLAVEKQDLEMIAKVDFDLAAAEEAVALSVWTTAATCRALSLETILTLVTGVLLEKQVVLVCPNLGVLSALVLSIIPIIRPFQWQSLFLPILPWKMLDLLDAPVPFIVGLQQKPADLRTKISNLIYVNVAKDQAKPCYMPSLPRFKELVSELQPIHTRLERDDFAAQGHPAYRCNDLQAEAATKFLTVMRQYLECLCSDLRTHTITSVQSNNDRVSLLMKDSFIASFPTRDQSFIKLFVDTQLFSVLSDTRLSSYED</sequence>
<dbReference type="SMART" id="SM00800">
    <property type="entry name" value="uDENN"/>
    <property type="match status" value="1"/>
</dbReference>
<dbReference type="SMART" id="SM00799">
    <property type="entry name" value="DENN"/>
    <property type="match status" value="1"/>
</dbReference>
<protein>
    <recommendedName>
        <fullName evidence="2">UDENN domain-containing protein</fullName>
    </recommendedName>
</protein>
<dbReference type="PANTHER" id="PTHR15288:SF0">
    <property type="entry name" value="UDENN DOMAIN-CONTAINING PROTEIN"/>
    <property type="match status" value="1"/>
</dbReference>
<feature type="compositionally biased region" description="Basic and acidic residues" evidence="1">
    <location>
        <begin position="1"/>
        <end position="14"/>
    </location>
</feature>
<evidence type="ECO:0000256" key="1">
    <source>
        <dbReference type="SAM" id="MobiDB-lite"/>
    </source>
</evidence>
<dbReference type="InterPro" id="IPR005113">
    <property type="entry name" value="uDENN_dom"/>
</dbReference>
<dbReference type="Gene3D" id="3.40.50.11500">
    <property type="match status" value="1"/>
</dbReference>
<dbReference type="OrthoDB" id="6019893at2759"/>
<feature type="region of interest" description="Disordered" evidence="1">
    <location>
        <begin position="51"/>
        <end position="87"/>
    </location>
</feature>
<dbReference type="PANTHER" id="PTHR15288">
    <property type="entry name" value="DENN DOMAIN-CONTAINING PROTEIN 2"/>
    <property type="match status" value="1"/>
</dbReference>
<dbReference type="InterPro" id="IPR001194">
    <property type="entry name" value="cDENN_dom"/>
</dbReference>
<feature type="compositionally biased region" description="Low complexity" evidence="1">
    <location>
        <begin position="65"/>
        <end position="76"/>
    </location>
</feature>
<feature type="region of interest" description="Disordered" evidence="1">
    <location>
        <begin position="1"/>
        <end position="22"/>
    </location>
</feature>
<proteinExistence type="predicted"/>
<dbReference type="InterPro" id="IPR051942">
    <property type="entry name" value="DENN_domain_containing_2"/>
</dbReference>
<gene>
    <name evidence="3" type="ORF">CEURO_LOCUS12458</name>
</gene>
<reference evidence="3" key="1">
    <citation type="submission" date="2022-07" db="EMBL/GenBank/DDBJ databases">
        <authorList>
            <person name="Macas J."/>
            <person name="Novak P."/>
            <person name="Neumann P."/>
        </authorList>
    </citation>
    <scope>NUCLEOTIDE SEQUENCE</scope>
</reference>
<evidence type="ECO:0000259" key="2">
    <source>
        <dbReference type="PROSITE" id="PS50211"/>
    </source>
</evidence>
<dbReference type="Gene3D" id="3.30.450.200">
    <property type="match status" value="1"/>
</dbReference>
<evidence type="ECO:0000313" key="4">
    <source>
        <dbReference type="Proteomes" id="UP001152484"/>
    </source>
</evidence>